<dbReference type="InterPro" id="IPR002591">
    <property type="entry name" value="Phosphodiest/P_Trfase"/>
</dbReference>
<evidence type="ECO:0000313" key="2">
    <source>
        <dbReference type="Proteomes" id="UP001152795"/>
    </source>
</evidence>
<comment type="caution">
    <text evidence="1">The sequence shown here is derived from an EMBL/GenBank/DDBJ whole genome shotgun (WGS) entry which is preliminary data.</text>
</comment>
<dbReference type="CDD" id="cd00016">
    <property type="entry name" value="ALP_like"/>
    <property type="match status" value="1"/>
</dbReference>
<dbReference type="Proteomes" id="UP001152795">
    <property type="component" value="Unassembled WGS sequence"/>
</dbReference>
<dbReference type="SUPFAM" id="SSF53649">
    <property type="entry name" value="Alkaline phosphatase-like"/>
    <property type="match status" value="1"/>
</dbReference>
<proteinExistence type="predicted"/>
<dbReference type="AlphaFoldDB" id="A0A7D9J4W0"/>
<dbReference type="Pfam" id="PF01663">
    <property type="entry name" value="Phosphodiest"/>
    <property type="match status" value="1"/>
</dbReference>
<dbReference type="EMBL" id="CACRXK020011783">
    <property type="protein sequence ID" value="CAB4022069.1"/>
    <property type="molecule type" value="Genomic_DNA"/>
</dbReference>
<keyword evidence="2" id="KW-1185">Reference proteome</keyword>
<dbReference type="OrthoDB" id="96314at2759"/>
<organism evidence="1 2">
    <name type="scientific">Paramuricea clavata</name>
    <name type="common">Red gorgonian</name>
    <name type="synonym">Violescent sea-whip</name>
    <dbReference type="NCBI Taxonomy" id="317549"/>
    <lineage>
        <taxon>Eukaryota</taxon>
        <taxon>Metazoa</taxon>
        <taxon>Cnidaria</taxon>
        <taxon>Anthozoa</taxon>
        <taxon>Octocorallia</taxon>
        <taxon>Malacalcyonacea</taxon>
        <taxon>Plexauridae</taxon>
        <taxon>Paramuricea</taxon>
    </lineage>
</organism>
<protein>
    <submittedName>
        <fullName evidence="1">Alkaline phosphatase</fullName>
    </submittedName>
</protein>
<dbReference type="Gene3D" id="3.40.720.10">
    <property type="entry name" value="Alkaline Phosphatase, subunit A"/>
    <property type="match status" value="1"/>
</dbReference>
<evidence type="ECO:0000313" key="1">
    <source>
        <dbReference type="EMBL" id="CAB4022069.1"/>
    </source>
</evidence>
<name>A0A7D9J4W0_PARCT</name>
<sequence>MRVLGILILLNVGLCSLGFKLLHKANKVEDHPKGFGTAKHAVIIGIDGFGGEYLRNVSDQLPALQTFFDFGACTTESRNLAPTVSAPNWAGYLTSMGVTQTGVYGNDWVIADGNPPGKTNHLPPTSGRGRPQTLFSAVKEQDPSAKTALMFTWLWFLQIAKQNPHVDNWFWGHEGIVCGKTESEPDCLNRQDWSVAKKTIEAIKKDQPTLTFIHFDAVDGAGHSSYWGSDIYYEMVKQKDMQVAAILEALATTKTSSGKPMIEETIVAMVADHGGYKNNHNLNPPFIAEVYVPLLLRGPGIKNVDLDELKYRDYSSLDMPVTVLNALGIVPGRYMRGRILEEIYED</sequence>
<accession>A0A7D9J4W0</accession>
<dbReference type="InterPro" id="IPR017850">
    <property type="entry name" value="Alkaline_phosphatase_core_sf"/>
</dbReference>
<gene>
    <name evidence="1" type="ORF">PACLA_8A007641</name>
</gene>
<reference evidence="1" key="1">
    <citation type="submission" date="2020-04" db="EMBL/GenBank/DDBJ databases">
        <authorList>
            <person name="Alioto T."/>
            <person name="Alioto T."/>
            <person name="Gomez Garrido J."/>
        </authorList>
    </citation>
    <scope>NUCLEOTIDE SEQUENCE</scope>
    <source>
        <strain evidence="1">A484AB</strain>
    </source>
</reference>